<dbReference type="Pfam" id="PF12833">
    <property type="entry name" value="HTH_18"/>
    <property type="match status" value="1"/>
</dbReference>
<comment type="caution">
    <text evidence="5">The sequence shown here is derived from an EMBL/GenBank/DDBJ whole genome shotgun (WGS) entry which is preliminary data.</text>
</comment>
<organism evidence="5 6">
    <name type="scientific">Metabacillus halosaccharovorans</name>
    <dbReference type="NCBI Taxonomy" id="930124"/>
    <lineage>
        <taxon>Bacteria</taxon>
        <taxon>Bacillati</taxon>
        <taxon>Bacillota</taxon>
        <taxon>Bacilli</taxon>
        <taxon>Bacillales</taxon>
        <taxon>Bacillaceae</taxon>
        <taxon>Metabacillus</taxon>
    </lineage>
</organism>
<dbReference type="SUPFAM" id="SSF46689">
    <property type="entry name" value="Homeodomain-like"/>
    <property type="match status" value="2"/>
</dbReference>
<keyword evidence="6" id="KW-1185">Reference proteome</keyword>
<dbReference type="PANTHER" id="PTHR43280">
    <property type="entry name" value="ARAC-FAMILY TRANSCRIPTIONAL REGULATOR"/>
    <property type="match status" value="1"/>
</dbReference>
<keyword evidence="2" id="KW-0238">DNA-binding</keyword>
<proteinExistence type="predicted"/>
<dbReference type="InterPro" id="IPR018062">
    <property type="entry name" value="HTH_AraC-typ_CS"/>
</dbReference>
<dbReference type="InterPro" id="IPR018060">
    <property type="entry name" value="HTH_AraC"/>
</dbReference>
<evidence type="ECO:0000313" key="5">
    <source>
        <dbReference type="EMBL" id="MCV9885562.1"/>
    </source>
</evidence>
<name>A0ABT3DET8_9BACI</name>
<protein>
    <submittedName>
        <fullName evidence="5">AraC family transcriptional regulator</fullName>
    </submittedName>
</protein>
<dbReference type="SMART" id="SM00342">
    <property type="entry name" value="HTH_ARAC"/>
    <property type="match status" value="1"/>
</dbReference>
<dbReference type="InterPro" id="IPR037923">
    <property type="entry name" value="HTH-like"/>
</dbReference>
<reference evidence="5 6" key="1">
    <citation type="submission" date="2022-10" db="EMBL/GenBank/DDBJ databases">
        <title>Draft genome assembly of moderately radiation resistant bacterium Metabacillus halosaccharovorans.</title>
        <authorList>
            <person name="Pal S."/>
            <person name="Gopinathan A."/>
        </authorList>
    </citation>
    <scope>NUCLEOTIDE SEQUENCE [LARGE SCALE GENOMIC DNA]</scope>
    <source>
        <strain evidence="5 6">VITHBRA001</strain>
    </source>
</reference>
<gene>
    <name evidence="5" type="ORF">OIH86_07840</name>
</gene>
<dbReference type="RefSeq" id="WP_264142326.1">
    <property type="nucleotide sequence ID" value="NZ_JAOYEY010000032.1"/>
</dbReference>
<evidence type="ECO:0000256" key="2">
    <source>
        <dbReference type="ARBA" id="ARBA00023125"/>
    </source>
</evidence>
<dbReference type="PRINTS" id="PR00032">
    <property type="entry name" value="HTHARAC"/>
</dbReference>
<dbReference type="Proteomes" id="UP001526147">
    <property type="component" value="Unassembled WGS sequence"/>
</dbReference>
<keyword evidence="3" id="KW-0804">Transcription</keyword>
<evidence type="ECO:0000259" key="4">
    <source>
        <dbReference type="PROSITE" id="PS01124"/>
    </source>
</evidence>
<feature type="domain" description="HTH araC/xylS-type" evidence="4">
    <location>
        <begin position="188"/>
        <end position="287"/>
    </location>
</feature>
<dbReference type="Pfam" id="PF02311">
    <property type="entry name" value="AraC_binding"/>
    <property type="match status" value="1"/>
</dbReference>
<dbReference type="InterPro" id="IPR020449">
    <property type="entry name" value="Tscrpt_reg_AraC-type_HTH"/>
</dbReference>
<dbReference type="InterPro" id="IPR003313">
    <property type="entry name" value="AraC-bd"/>
</dbReference>
<dbReference type="SUPFAM" id="SSF51215">
    <property type="entry name" value="Regulatory protein AraC"/>
    <property type="match status" value="1"/>
</dbReference>
<dbReference type="Gene3D" id="2.60.120.10">
    <property type="entry name" value="Jelly Rolls"/>
    <property type="match status" value="1"/>
</dbReference>
<evidence type="ECO:0000256" key="1">
    <source>
        <dbReference type="ARBA" id="ARBA00023015"/>
    </source>
</evidence>
<dbReference type="PROSITE" id="PS01124">
    <property type="entry name" value="HTH_ARAC_FAMILY_2"/>
    <property type="match status" value="1"/>
</dbReference>
<dbReference type="Gene3D" id="1.10.10.60">
    <property type="entry name" value="Homeodomain-like"/>
    <property type="match status" value="2"/>
</dbReference>
<evidence type="ECO:0000313" key="6">
    <source>
        <dbReference type="Proteomes" id="UP001526147"/>
    </source>
</evidence>
<sequence>MKTCNLAFYRNRGNPKSDNFDFHSHSDFEIYMFHEGNCNYLINNTVYYLQPGDIILMNGLTLHRANPLPPEPYERSVIHFSSELIQSNVDVLDFPELLSPFNTFNNCLFRNIPGELLSRIEKLIEKIADLYEESKQTSMMYDMALNNRFSEAKMQTLVIQLLFEIFELSQTHLNRLIQVESEKAQHVRRIILWIEQHYHENVTLDSIAKSLIISKYYMSHIFKEVTGGTIIKYLMGCRINRAKRLLQTEPKKSISEVGLEAGFKHTSHFSRIFLEKTGMTPSDYRIKYCKTQQFSSATENTFYLNDRKGQSERVCSTIEIN</sequence>
<dbReference type="InterPro" id="IPR014710">
    <property type="entry name" value="RmlC-like_jellyroll"/>
</dbReference>
<keyword evidence="1" id="KW-0805">Transcription regulation</keyword>
<dbReference type="EMBL" id="JAOYEY010000032">
    <property type="protein sequence ID" value="MCV9885562.1"/>
    <property type="molecule type" value="Genomic_DNA"/>
</dbReference>
<dbReference type="InterPro" id="IPR009057">
    <property type="entry name" value="Homeodomain-like_sf"/>
</dbReference>
<dbReference type="PROSITE" id="PS00041">
    <property type="entry name" value="HTH_ARAC_FAMILY_1"/>
    <property type="match status" value="1"/>
</dbReference>
<evidence type="ECO:0000256" key="3">
    <source>
        <dbReference type="ARBA" id="ARBA00023163"/>
    </source>
</evidence>
<accession>A0ABT3DET8</accession>
<dbReference type="PANTHER" id="PTHR43280:SF28">
    <property type="entry name" value="HTH-TYPE TRANSCRIPTIONAL ACTIVATOR RHAS"/>
    <property type="match status" value="1"/>
</dbReference>